<accession>A0A081BWI2</accession>
<dbReference type="AlphaFoldDB" id="A0A081BWI2"/>
<gene>
    <name evidence="1" type="ORF">U27_03650</name>
</gene>
<name>A0A081BWI2_VECG1</name>
<dbReference type="STRING" id="1499967.U27_03650"/>
<reference evidence="1 2" key="1">
    <citation type="journal article" date="2015" name="PeerJ">
        <title>First genomic representation of candidate bacterial phylum KSB3 points to enhanced environmental sensing as a trigger of wastewater bulking.</title>
        <authorList>
            <person name="Sekiguchi Y."/>
            <person name="Ohashi A."/>
            <person name="Parks D.H."/>
            <person name="Yamauchi T."/>
            <person name="Tyson G.W."/>
            <person name="Hugenholtz P."/>
        </authorList>
    </citation>
    <scope>NUCLEOTIDE SEQUENCE [LARGE SCALE GENOMIC DNA]</scope>
</reference>
<dbReference type="Proteomes" id="UP000030661">
    <property type="component" value="Unassembled WGS sequence"/>
</dbReference>
<dbReference type="HOGENOM" id="CLU_3022691_0_0_0"/>
<keyword evidence="2" id="KW-1185">Reference proteome</keyword>
<evidence type="ECO:0000313" key="2">
    <source>
        <dbReference type="Proteomes" id="UP000030661"/>
    </source>
</evidence>
<organism evidence="1 2">
    <name type="scientific">Vecturithrix granuli</name>
    <dbReference type="NCBI Taxonomy" id="1499967"/>
    <lineage>
        <taxon>Bacteria</taxon>
        <taxon>Candidatus Moduliflexota</taxon>
        <taxon>Candidatus Vecturitrichia</taxon>
        <taxon>Candidatus Vecturitrichales</taxon>
        <taxon>Candidatus Vecturitrichaceae</taxon>
        <taxon>Candidatus Vecturithrix</taxon>
    </lineage>
</organism>
<evidence type="ECO:0000313" key="1">
    <source>
        <dbReference type="EMBL" id="GAK56687.1"/>
    </source>
</evidence>
<protein>
    <submittedName>
        <fullName evidence="1">Uncharacterized protein</fullName>
    </submittedName>
</protein>
<dbReference type="EMBL" id="DF820465">
    <property type="protein sequence ID" value="GAK56687.1"/>
    <property type="molecule type" value="Genomic_DNA"/>
</dbReference>
<proteinExistence type="predicted"/>
<sequence length="55" mass="6557">MVSPEEMFPKVNSDDFYEFSLDGLRVFIQKSFVDTQADIEFLIPYFGKEKIFIQR</sequence>